<keyword evidence="1" id="KW-1133">Transmembrane helix</keyword>
<proteinExistence type="predicted"/>
<keyword evidence="1" id="KW-0472">Membrane</keyword>
<dbReference type="Proteomes" id="UP000485058">
    <property type="component" value="Unassembled WGS sequence"/>
</dbReference>
<feature type="transmembrane region" description="Helical" evidence="1">
    <location>
        <begin position="20"/>
        <end position="42"/>
    </location>
</feature>
<comment type="caution">
    <text evidence="2">The sequence shown here is derived from an EMBL/GenBank/DDBJ whole genome shotgun (WGS) entry which is preliminary data.</text>
</comment>
<gene>
    <name evidence="2" type="ORF">HaLaN_21048</name>
</gene>
<protein>
    <submittedName>
        <fullName evidence="2">TPT domain-containing protein</fullName>
    </submittedName>
</protein>
<keyword evidence="1" id="KW-0812">Transmembrane</keyword>
<name>A0A699ZKZ1_HAELA</name>
<evidence type="ECO:0000313" key="2">
    <source>
        <dbReference type="EMBL" id="GFH23437.1"/>
    </source>
</evidence>
<accession>A0A699ZKZ1</accession>
<dbReference type="EMBL" id="BLLF01002272">
    <property type="protein sequence ID" value="GFH23437.1"/>
    <property type="molecule type" value="Genomic_DNA"/>
</dbReference>
<dbReference type="AlphaFoldDB" id="A0A699ZKZ1"/>
<evidence type="ECO:0000256" key="1">
    <source>
        <dbReference type="SAM" id="Phobius"/>
    </source>
</evidence>
<feature type="transmembrane region" description="Helical" evidence="1">
    <location>
        <begin position="54"/>
        <end position="73"/>
    </location>
</feature>
<sequence>MGPCLHAVALGGPLEVLELLTPIMAATVLLLSLACEHLFTVLPASPYFSSYSHTALSLAIVLVGATLAFLMVWTEFCVIKETSALTFMIAGTCKEVVTAAQPQRLTVN</sequence>
<evidence type="ECO:0000313" key="3">
    <source>
        <dbReference type="Proteomes" id="UP000485058"/>
    </source>
</evidence>
<keyword evidence="3" id="KW-1185">Reference proteome</keyword>
<reference evidence="2 3" key="1">
    <citation type="submission" date="2020-02" db="EMBL/GenBank/DDBJ databases">
        <title>Draft genome sequence of Haematococcus lacustris strain NIES-144.</title>
        <authorList>
            <person name="Morimoto D."/>
            <person name="Nakagawa S."/>
            <person name="Yoshida T."/>
            <person name="Sawayama S."/>
        </authorList>
    </citation>
    <scope>NUCLEOTIDE SEQUENCE [LARGE SCALE GENOMIC DNA]</scope>
    <source>
        <strain evidence="2 3">NIES-144</strain>
    </source>
</reference>
<organism evidence="2 3">
    <name type="scientific">Haematococcus lacustris</name>
    <name type="common">Green alga</name>
    <name type="synonym">Haematococcus pluvialis</name>
    <dbReference type="NCBI Taxonomy" id="44745"/>
    <lineage>
        <taxon>Eukaryota</taxon>
        <taxon>Viridiplantae</taxon>
        <taxon>Chlorophyta</taxon>
        <taxon>core chlorophytes</taxon>
        <taxon>Chlorophyceae</taxon>
        <taxon>CS clade</taxon>
        <taxon>Chlamydomonadales</taxon>
        <taxon>Haematococcaceae</taxon>
        <taxon>Haematococcus</taxon>
    </lineage>
</organism>